<evidence type="ECO:0000313" key="5">
    <source>
        <dbReference type="EMBL" id="KAK4402913.1"/>
    </source>
</evidence>
<evidence type="ECO:0000256" key="1">
    <source>
        <dbReference type="ARBA" id="ARBA00005857"/>
    </source>
</evidence>
<reference evidence="5" key="2">
    <citation type="journal article" date="2024" name="Plant">
        <title>Genomic evolution and insights into agronomic trait innovations of Sesamum species.</title>
        <authorList>
            <person name="Miao H."/>
            <person name="Wang L."/>
            <person name="Qu L."/>
            <person name="Liu H."/>
            <person name="Sun Y."/>
            <person name="Le M."/>
            <person name="Wang Q."/>
            <person name="Wei S."/>
            <person name="Zheng Y."/>
            <person name="Lin W."/>
            <person name="Duan Y."/>
            <person name="Cao H."/>
            <person name="Xiong S."/>
            <person name="Wang X."/>
            <person name="Wei L."/>
            <person name="Li C."/>
            <person name="Ma Q."/>
            <person name="Ju M."/>
            <person name="Zhao R."/>
            <person name="Li G."/>
            <person name="Mu C."/>
            <person name="Tian Q."/>
            <person name="Mei H."/>
            <person name="Zhang T."/>
            <person name="Gao T."/>
            <person name="Zhang H."/>
        </authorList>
    </citation>
    <scope>NUCLEOTIDE SEQUENCE</scope>
    <source>
        <strain evidence="5">K16</strain>
    </source>
</reference>
<evidence type="ECO:0000256" key="2">
    <source>
        <dbReference type="ARBA" id="ARBA00019992"/>
    </source>
</evidence>
<dbReference type="CDD" id="cd05804">
    <property type="entry name" value="StaR_like"/>
    <property type="match status" value="1"/>
</dbReference>
<dbReference type="SUPFAM" id="SSF48452">
    <property type="entry name" value="TPR-like"/>
    <property type="match status" value="1"/>
</dbReference>
<dbReference type="Proteomes" id="UP001289374">
    <property type="component" value="Unassembled WGS sequence"/>
</dbReference>
<organism evidence="5 6">
    <name type="scientific">Sesamum angolense</name>
    <dbReference type="NCBI Taxonomy" id="2727404"/>
    <lineage>
        <taxon>Eukaryota</taxon>
        <taxon>Viridiplantae</taxon>
        <taxon>Streptophyta</taxon>
        <taxon>Embryophyta</taxon>
        <taxon>Tracheophyta</taxon>
        <taxon>Spermatophyta</taxon>
        <taxon>Magnoliopsida</taxon>
        <taxon>eudicotyledons</taxon>
        <taxon>Gunneridae</taxon>
        <taxon>Pentapetalae</taxon>
        <taxon>asterids</taxon>
        <taxon>lamiids</taxon>
        <taxon>Lamiales</taxon>
        <taxon>Pedaliaceae</taxon>
        <taxon>Sesamum</taxon>
    </lineage>
</organism>
<name>A0AAE1X0V9_9LAMI</name>
<reference evidence="5" key="1">
    <citation type="submission" date="2020-06" db="EMBL/GenBank/DDBJ databases">
        <authorList>
            <person name="Li T."/>
            <person name="Hu X."/>
            <person name="Zhang T."/>
            <person name="Song X."/>
            <person name="Zhang H."/>
            <person name="Dai N."/>
            <person name="Sheng W."/>
            <person name="Hou X."/>
            <person name="Wei L."/>
        </authorList>
    </citation>
    <scope>NUCLEOTIDE SEQUENCE</scope>
    <source>
        <strain evidence="5">K16</strain>
        <tissue evidence="5">Leaf</tissue>
    </source>
</reference>
<accession>A0AAE1X0V9</accession>
<dbReference type="EMBL" id="JACGWL010000005">
    <property type="protein sequence ID" value="KAK4402913.1"/>
    <property type="molecule type" value="Genomic_DNA"/>
</dbReference>
<evidence type="ECO:0000256" key="3">
    <source>
        <dbReference type="ARBA" id="ARBA00022737"/>
    </source>
</evidence>
<proteinExistence type="inferred from homology"/>
<comment type="similarity">
    <text evidence="1">Belongs to the TTC38 family.</text>
</comment>
<dbReference type="PANTHER" id="PTHR16263">
    <property type="entry name" value="TETRATRICOPEPTIDE REPEAT PROTEIN 38"/>
    <property type="match status" value="1"/>
</dbReference>
<dbReference type="PANTHER" id="PTHR16263:SF4">
    <property type="entry name" value="TETRATRICOPEPTIDE REPEAT PROTEIN 38"/>
    <property type="match status" value="1"/>
</dbReference>
<dbReference type="InterPro" id="IPR033891">
    <property type="entry name" value="TTC38"/>
</dbReference>
<dbReference type="AlphaFoldDB" id="A0AAE1X0V9"/>
<protein>
    <recommendedName>
        <fullName evidence="2">Tetratricopeptide repeat protein 38</fullName>
    </recommendedName>
</protein>
<evidence type="ECO:0000256" key="4">
    <source>
        <dbReference type="ARBA" id="ARBA00022803"/>
    </source>
</evidence>
<keyword evidence="3" id="KW-0677">Repeat</keyword>
<gene>
    <name evidence="5" type="ORF">Sango_1032000</name>
</gene>
<keyword evidence="4" id="KW-0802">TPR repeat</keyword>
<evidence type="ECO:0000313" key="6">
    <source>
        <dbReference type="Proteomes" id="UP001289374"/>
    </source>
</evidence>
<sequence length="406" mass="46213">MEGGMKLDRWGYEVRTSSDACISTINSYYHQVNLLAKFRWFVFGVLSYGRKRLVILEAPESDPECVLGNILAAHFLCSADSSRAVPLINAAKSRLEHASSYEKAVFEAVMYLISPDRDDDLAVELHSKLLRDFPRDLVSLKRAQVLCFYMGRPDLSLKLVEQVLPINDHEDYIYGMLAFPLLELGRMEDAERAGKKGYEINKEDPWSQHALCHVYQYECRFKAAVEFMNDCARSWSPLSSFMYTHNWWHVALCYLEGHAPMEKVRDIYDECIWKELERSGAVPVEVYLNAIGLLLRVYIRGGHDVFGDRLENLANCLADELAEAVYMYGKGDNKDALELLGHDFDAINYKIIGASDEQLDVFTEVHISLLLDTGETLMEKAYSILGKEEAASCGEKARTLEATYFT</sequence>
<dbReference type="Gene3D" id="1.25.40.10">
    <property type="entry name" value="Tetratricopeptide repeat domain"/>
    <property type="match status" value="1"/>
</dbReference>
<keyword evidence="6" id="KW-1185">Reference proteome</keyword>
<dbReference type="InterPro" id="IPR011990">
    <property type="entry name" value="TPR-like_helical_dom_sf"/>
</dbReference>
<comment type="caution">
    <text evidence="5">The sequence shown here is derived from an EMBL/GenBank/DDBJ whole genome shotgun (WGS) entry which is preliminary data.</text>
</comment>